<keyword evidence="6" id="KW-0752">Steroid biosynthesis</keyword>
<name>A0AAI9X2T7_PENTH</name>
<sequence>MRPGLTGWVLLNASFAVKQYRLYGFLSDSMAFVVAVQAHYVLEGQYSEDGIVGMMDFKMDGLGFMLAFVDVVCAPFLYPTQCRYLAMYPEHMGPYAFAIVGIIFAVGVYIFRTSNAQRNLFRENPDHPAFKNMPLIQTKRGTRLLTGDW</sequence>
<evidence type="ECO:0000313" key="8">
    <source>
        <dbReference type="Proteomes" id="UP001227192"/>
    </source>
</evidence>
<dbReference type="GO" id="GO:0005789">
    <property type="term" value="C:endoplasmic reticulum membrane"/>
    <property type="evidence" value="ECO:0007669"/>
    <property type="project" value="TreeGrafter"/>
</dbReference>
<feature type="transmembrane region" description="Helical" evidence="6">
    <location>
        <begin position="62"/>
        <end position="80"/>
    </location>
</feature>
<comment type="subcellular location">
    <subcellularLocation>
        <location evidence="1">Membrane</location>
        <topology evidence="1">Multi-pass membrane protein</topology>
    </subcellularLocation>
</comment>
<keyword evidence="6" id="KW-0443">Lipid metabolism</keyword>
<evidence type="ECO:0000256" key="1">
    <source>
        <dbReference type="ARBA" id="ARBA00004141"/>
    </source>
</evidence>
<dbReference type="Proteomes" id="UP001227192">
    <property type="component" value="Unassembled WGS sequence"/>
</dbReference>
<evidence type="ECO:0000256" key="2">
    <source>
        <dbReference type="ARBA" id="ARBA00005402"/>
    </source>
</evidence>
<comment type="caution">
    <text evidence="7">The sequence shown here is derived from an EMBL/GenBank/DDBJ whole genome shotgun (WGS) entry which is preliminary data.</text>
</comment>
<dbReference type="GO" id="GO:0006696">
    <property type="term" value="P:ergosterol biosynthetic process"/>
    <property type="evidence" value="ECO:0007669"/>
    <property type="project" value="TreeGrafter"/>
</dbReference>
<dbReference type="AlphaFoldDB" id="A0AAI9X2T7"/>
<organism evidence="7 8">
    <name type="scientific">Penicillium thymicola</name>
    <dbReference type="NCBI Taxonomy" id="293382"/>
    <lineage>
        <taxon>Eukaryota</taxon>
        <taxon>Fungi</taxon>
        <taxon>Dikarya</taxon>
        <taxon>Ascomycota</taxon>
        <taxon>Pezizomycotina</taxon>
        <taxon>Eurotiomycetes</taxon>
        <taxon>Eurotiomycetidae</taxon>
        <taxon>Eurotiales</taxon>
        <taxon>Aspergillaceae</taxon>
        <taxon>Penicillium</taxon>
    </lineage>
</organism>
<protein>
    <recommendedName>
        <fullName evidence="6">Delta(14)-sterol reductase</fullName>
    </recommendedName>
    <alternativeName>
        <fullName evidence="6">C-14 sterol reductase</fullName>
    </alternativeName>
    <alternativeName>
        <fullName evidence="6">Sterol C14-reductase</fullName>
    </alternativeName>
</protein>
<keyword evidence="6" id="KW-0756">Sterol biosynthesis</keyword>
<evidence type="ECO:0000256" key="4">
    <source>
        <dbReference type="ARBA" id="ARBA00022989"/>
    </source>
</evidence>
<dbReference type="Pfam" id="PF01222">
    <property type="entry name" value="ERG4_ERG24"/>
    <property type="match status" value="1"/>
</dbReference>
<evidence type="ECO:0000313" key="7">
    <source>
        <dbReference type="EMBL" id="KAJ9481800.1"/>
    </source>
</evidence>
<gene>
    <name evidence="7" type="ORF">VN97_g11660</name>
</gene>
<comment type="caution">
    <text evidence="6">Lacks conserved residue(s) required for the propagation of feature annotation.</text>
</comment>
<keyword evidence="4 6" id="KW-1133">Transmembrane helix</keyword>
<dbReference type="InterPro" id="IPR001171">
    <property type="entry name" value="ERG24_DHCR-like"/>
</dbReference>
<keyword evidence="6" id="KW-0444">Lipid biosynthesis</keyword>
<keyword evidence="6" id="KW-1207">Sterol metabolism</keyword>
<keyword evidence="5 6" id="KW-0472">Membrane</keyword>
<feature type="transmembrane region" description="Helical" evidence="6">
    <location>
        <begin position="20"/>
        <end position="42"/>
    </location>
</feature>
<accession>A0AAI9X2T7</accession>
<dbReference type="PANTHER" id="PTHR21257:SF52">
    <property type="entry name" value="DELTA(14)-STEROL REDUCTASE TM7SF2"/>
    <property type="match status" value="1"/>
</dbReference>
<evidence type="ECO:0000256" key="3">
    <source>
        <dbReference type="ARBA" id="ARBA00022692"/>
    </source>
</evidence>
<reference evidence="7" key="1">
    <citation type="submission" date="2015-06" db="EMBL/GenBank/DDBJ databases">
        <authorList>
            <person name="Nguyen H."/>
        </authorList>
    </citation>
    <scope>NUCLEOTIDE SEQUENCE</scope>
    <source>
        <strain evidence="7">DAOM 180753</strain>
    </source>
</reference>
<keyword evidence="6" id="KW-0560">Oxidoreductase</keyword>
<dbReference type="EMBL" id="LACB01000677">
    <property type="protein sequence ID" value="KAJ9481800.1"/>
    <property type="molecule type" value="Genomic_DNA"/>
</dbReference>
<comment type="similarity">
    <text evidence="2 6">Belongs to the ERG4/ERG24 family.</text>
</comment>
<feature type="transmembrane region" description="Helical" evidence="6">
    <location>
        <begin position="92"/>
        <end position="111"/>
    </location>
</feature>
<evidence type="ECO:0000256" key="6">
    <source>
        <dbReference type="RuleBase" id="RU369120"/>
    </source>
</evidence>
<dbReference type="GO" id="GO:0050613">
    <property type="term" value="F:Delta14-sterol reductase activity"/>
    <property type="evidence" value="ECO:0007669"/>
    <property type="project" value="TreeGrafter"/>
</dbReference>
<keyword evidence="3 6" id="KW-0812">Transmembrane</keyword>
<keyword evidence="8" id="KW-1185">Reference proteome</keyword>
<evidence type="ECO:0000256" key="5">
    <source>
        <dbReference type="ARBA" id="ARBA00023136"/>
    </source>
</evidence>
<dbReference type="PANTHER" id="PTHR21257">
    <property type="entry name" value="DELTA(14)-STEROL REDUCTASE"/>
    <property type="match status" value="1"/>
</dbReference>
<reference evidence="7" key="2">
    <citation type="journal article" date="2016" name="Fungal Biol.">
        <title>Ochratoxin A production by Penicillium thymicola.</title>
        <authorList>
            <person name="Nguyen H.D.T."/>
            <person name="McMullin D.R."/>
            <person name="Ponomareva E."/>
            <person name="Riley R."/>
            <person name="Pomraning K.R."/>
            <person name="Baker S.E."/>
            <person name="Seifert K.A."/>
        </authorList>
    </citation>
    <scope>NUCLEOTIDE SEQUENCE</scope>
    <source>
        <strain evidence="7">DAOM 180753</strain>
    </source>
</reference>
<keyword evidence="6" id="KW-0753">Steroid metabolism</keyword>
<proteinExistence type="inferred from homology"/>